<dbReference type="EMBL" id="CP031088">
    <property type="protein sequence ID" value="AXF95246.1"/>
    <property type="molecule type" value="Genomic_DNA"/>
</dbReference>
<gene>
    <name evidence="1" type="ORF">SDAV_00251</name>
</gene>
<keyword evidence="2" id="KW-1185">Reference proteome</keyword>
<dbReference type="AlphaFoldDB" id="A0A345DM08"/>
<name>A0A345DM08_9MOLU</name>
<organism evidence="1 2">
    <name type="scientific">Spiroplasma phoeniceum P40</name>
    <dbReference type="NCBI Taxonomy" id="1276259"/>
    <lineage>
        <taxon>Bacteria</taxon>
        <taxon>Bacillati</taxon>
        <taxon>Mycoplasmatota</taxon>
        <taxon>Mollicutes</taxon>
        <taxon>Entomoplasmatales</taxon>
        <taxon>Spiroplasmataceae</taxon>
        <taxon>Spiroplasma</taxon>
    </lineage>
</organism>
<evidence type="ECO:0000313" key="2">
    <source>
        <dbReference type="Proteomes" id="UP000253689"/>
    </source>
</evidence>
<proteinExistence type="predicted"/>
<evidence type="ECO:0000313" key="1">
    <source>
        <dbReference type="EMBL" id="AXF95246.1"/>
    </source>
</evidence>
<dbReference type="Proteomes" id="UP000253689">
    <property type="component" value="Chromosome"/>
</dbReference>
<sequence>MPSIKDFHNFWEKTKQRKVKYIFYFYGKIILFKIIERNDWFGNNIIKKYDKRI</sequence>
<reference evidence="2" key="1">
    <citation type="submission" date="2018-07" db="EMBL/GenBank/DDBJ databases">
        <title>Complete Genome Sequence of Spiroplasma phoeniceum.</title>
        <authorList>
            <person name="Davis R.E."/>
            <person name="Shao J.Y."/>
            <person name="Zhao Y."/>
            <person name="Silver A."/>
            <person name="Stump z."/>
            <person name="Gasparich G."/>
        </authorList>
    </citation>
    <scope>NUCLEOTIDE SEQUENCE [LARGE SCALE GENOMIC DNA]</scope>
    <source>
        <strain evidence="2">P40</strain>
    </source>
</reference>
<dbReference type="KEGG" id="sphh:SDAV_00251"/>
<protein>
    <submittedName>
        <fullName evidence="1">Uncharacterized protein</fullName>
    </submittedName>
</protein>
<accession>A0A345DM08</accession>